<dbReference type="RefSeq" id="YP_762359.1">
    <property type="nucleotide sequence ID" value="NC_008361.1"/>
</dbReference>
<organismHost>
    <name type="scientific">Spodoptera frugiperda</name>
    <name type="common">Fall armyworm</name>
    <dbReference type="NCBI Taxonomy" id="7108"/>
</organismHost>
<name>Q0E597_SFAVA</name>
<organism evidence="1 2">
    <name type="scientific">Spodoptera frugiperda ascovirus 1a</name>
    <name type="common">SfAV-1a</name>
    <dbReference type="NCBI Taxonomy" id="113370"/>
    <lineage>
        <taxon>Viruses</taxon>
        <taxon>Varidnaviria</taxon>
        <taxon>Bamfordvirae</taxon>
        <taxon>Nucleocytoviricota</taxon>
        <taxon>Megaviricetes</taxon>
        <taxon>Pimascovirales</taxon>
        <taxon>Pimascovirales incertae sedis</taxon>
        <taxon>Ascoviridae</taxon>
        <taxon>Ascovirus</taxon>
        <taxon>Ascovirus sfav1a</taxon>
    </lineage>
</organism>
<dbReference type="KEGG" id="vg:4306171"/>
<dbReference type="Proteomes" id="UP000008030">
    <property type="component" value="Segment"/>
</dbReference>
<evidence type="ECO:0000313" key="2">
    <source>
        <dbReference type="Proteomes" id="UP000008030"/>
    </source>
</evidence>
<reference evidence="1 2" key="1">
    <citation type="journal article" date="2006" name="J. Virol.">
        <title>Genomic sequence of Spodoptera frugiperda Ascovirus 1a, an enveloped, double-stranded DNA insect virus that manipulates apoptosis for viral reproduction.</title>
        <authorList>
            <person name="Bideshi D.K."/>
            <person name="Demattei M.V."/>
            <person name="Rouleux-Bonnin F."/>
            <person name="Stasiak K."/>
            <person name="Tan Y."/>
            <person name="Bigot S."/>
            <person name="Bigot Y."/>
            <person name="Federici B.A."/>
        </authorList>
    </citation>
    <scope>NUCLEOTIDE SEQUENCE [LARGE SCALE GENOMIC DNA]</scope>
    <source>
        <strain evidence="2">SvAV-1a</strain>
    </source>
</reference>
<dbReference type="GeneID" id="4306171"/>
<keyword evidence="2" id="KW-1185">Reference proteome</keyword>
<accession>Q0E597</accession>
<sequence>MSSETDARLSLDDFFNNKVIPSTVTWVIRPLGDYGFNKEVIESVFPEARRTFNNSVSLPHQRYHPKVYNNGSVQSTGRAYRPADVIESLETIYGRLIRRNVAGMQVEIASVMAKYCVNGGGSVAGKKYCIGDLFEACVRMNNQDVSETDVCVFAKPHELTAQLNRPVHRPCARITLNGDGTFELLDVYPYVSSNVKHRVMKKGKMSVYKRGSMNVCSPSLASLPDLVRDFTLVS</sequence>
<protein>
    <submittedName>
        <fullName evidence="1">26.1 kDa</fullName>
    </submittedName>
</protein>
<evidence type="ECO:0000313" key="1">
    <source>
        <dbReference type="EMBL" id="CAL44604.1"/>
    </source>
</evidence>
<proteinExistence type="predicted"/>
<gene>
    <name evidence="1" type="primary">ORF004</name>
</gene>
<dbReference type="OrthoDB" id="20831at10239"/>
<dbReference type="EMBL" id="AM398843">
    <property type="protein sequence ID" value="CAL44604.1"/>
    <property type="molecule type" value="Genomic_DNA"/>
</dbReference>